<dbReference type="InterPro" id="IPR018130">
    <property type="entry name" value="Ribosomal_uS2_CS"/>
</dbReference>
<name>A0A955LGS7_UNCKA</name>
<protein>
    <recommendedName>
        <fullName evidence="4">Small ribosomal subunit protein uS2</fullName>
    </recommendedName>
    <alternativeName>
        <fullName evidence="5">30S ribosomal protein S2</fullName>
    </alternativeName>
</protein>
<dbReference type="Gene3D" id="1.10.287.610">
    <property type="entry name" value="Helix hairpin bin"/>
    <property type="match status" value="1"/>
</dbReference>
<dbReference type="GO" id="GO:0022627">
    <property type="term" value="C:cytosolic small ribosomal subunit"/>
    <property type="evidence" value="ECO:0007669"/>
    <property type="project" value="TreeGrafter"/>
</dbReference>
<evidence type="ECO:0000256" key="2">
    <source>
        <dbReference type="ARBA" id="ARBA00022980"/>
    </source>
</evidence>
<evidence type="ECO:0000313" key="8">
    <source>
        <dbReference type="EMBL" id="MCA9389943.1"/>
    </source>
</evidence>
<gene>
    <name evidence="8" type="primary">rpsB</name>
    <name evidence="8" type="ORF">KC571_00915</name>
</gene>
<dbReference type="InterPro" id="IPR001865">
    <property type="entry name" value="Ribosomal_uS2"/>
</dbReference>
<dbReference type="AlphaFoldDB" id="A0A955LGS7"/>
<feature type="compositionally biased region" description="Basic and acidic residues" evidence="7">
    <location>
        <begin position="134"/>
        <end position="147"/>
    </location>
</feature>
<evidence type="ECO:0000256" key="7">
    <source>
        <dbReference type="SAM" id="MobiDB-lite"/>
    </source>
</evidence>
<dbReference type="NCBIfam" id="TIGR01011">
    <property type="entry name" value="rpsB_bact"/>
    <property type="match status" value="1"/>
</dbReference>
<dbReference type="Pfam" id="PF00318">
    <property type="entry name" value="Ribosomal_S2"/>
    <property type="match status" value="1"/>
</dbReference>
<comment type="similarity">
    <text evidence="1 6">Belongs to the universal ribosomal protein uS2 family.</text>
</comment>
<dbReference type="InterPro" id="IPR023591">
    <property type="entry name" value="Ribosomal_uS2_flav_dom_sf"/>
</dbReference>
<dbReference type="InterPro" id="IPR005706">
    <property type="entry name" value="Ribosomal_uS2_bac/mit/plastid"/>
</dbReference>
<evidence type="ECO:0000256" key="5">
    <source>
        <dbReference type="ARBA" id="ARBA00035518"/>
    </source>
</evidence>
<dbReference type="SUPFAM" id="SSF52313">
    <property type="entry name" value="Ribosomal protein S2"/>
    <property type="match status" value="1"/>
</dbReference>
<evidence type="ECO:0000313" key="9">
    <source>
        <dbReference type="Proteomes" id="UP000701698"/>
    </source>
</evidence>
<evidence type="ECO:0000256" key="4">
    <source>
        <dbReference type="ARBA" id="ARBA00035256"/>
    </source>
</evidence>
<evidence type="ECO:0000256" key="6">
    <source>
        <dbReference type="RuleBase" id="RU003631"/>
    </source>
</evidence>
<dbReference type="CDD" id="cd01425">
    <property type="entry name" value="RPS2"/>
    <property type="match status" value="1"/>
</dbReference>
<dbReference type="HAMAP" id="MF_00291_B">
    <property type="entry name" value="Ribosomal_uS2_B"/>
    <property type="match status" value="1"/>
</dbReference>
<comment type="caution">
    <text evidence="8">The sequence shown here is derived from an EMBL/GenBank/DDBJ whole genome shotgun (WGS) entry which is preliminary data.</text>
</comment>
<feature type="non-terminal residue" evidence="8">
    <location>
        <position position="1"/>
    </location>
</feature>
<dbReference type="PANTHER" id="PTHR12534">
    <property type="entry name" value="30S RIBOSOMAL PROTEIN S2 PROKARYOTIC AND ORGANELLAR"/>
    <property type="match status" value="1"/>
</dbReference>
<evidence type="ECO:0000256" key="3">
    <source>
        <dbReference type="ARBA" id="ARBA00023274"/>
    </source>
</evidence>
<dbReference type="PRINTS" id="PR00395">
    <property type="entry name" value="RIBOSOMALS2"/>
</dbReference>
<keyword evidence="2 6" id="KW-0689">Ribosomal protein</keyword>
<dbReference type="GO" id="GO:0006412">
    <property type="term" value="P:translation"/>
    <property type="evidence" value="ECO:0007669"/>
    <property type="project" value="InterPro"/>
</dbReference>
<dbReference type="GO" id="GO:0003735">
    <property type="term" value="F:structural constituent of ribosome"/>
    <property type="evidence" value="ECO:0007669"/>
    <property type="project" value="InterPro"/>
</dbReference>
<reference evidence="8" key="2">
    <citation type="journal article" date="2021" name="Microbiome">
        <title>Successional dynamics and alternative stable states in a saline activated sludge microbial community over 9 years.</title>
        <authorList>
            <person name="Wang Y."/>
            <person name="Ye J."/>
            <person name="Ju F."/>
            <person name="Liu L."/>
            <person name="Boyd J.A."/>
            <person name="Deng Y."/>
            <person name="Parks D.H."/>
            <person name="Jiang X."/>
            <person name="Yin X."/>
            <person name="Woodcroft B.J."/>
            <person name="Tyson G.W."/>
            <person name="Hugenholtz P."/>
            <person name="Polz M.F."/>
            <person name="Zhang T."/>
        </authorList>
    </citation>
    <scope>NUCLEOTIDE SEQUENCE</scope>
    <source>
        <strain evidence="8">HKST-UBA01</strain>
    </source>
</reference>
<sequence length="156" mass="17382">VTQRWLGGLLTNFDSVSNTWKHLIELDEQINDKDGFEKLSTRDQYLLLKEQEKLEKLVGGLRGLDDLPGMIFIVDVKREQTALEEAAKVGIPVVALVDTNADPRLVTYPIPGNDDGIKSIEIITQNIVDSIIEGDKPAKTEKKETKAAKPKKTSKK</sequence>
<dbReference type="EMBL" id="JAGQKX010000013">
    <property type="protein sequence ID" value="MCA9389943.1"/>
    <property type="molecule type" value="Genomic_DNA"/>
</dbReference>
<dbReference type="PANTHER" id="PTHR12534:SF0">
    <property type="entry name" value="SMALL RIBOSOMAL SUBUNIT PROTEIN US2M"/>
    <property type="match status" value="1"/>
</dbReference>
<dbReference type="PROSITE" id="PS00963">
    <property type="entry name" value="RIBOSOMAL_S2_2"/>
    <property type="match status" value="1"/>
</dbReference>
<dbReference type="Gene3D" id="3.40.50.10490">
    <property type="entry name" value="Glucose-6-phosphate isomerase like protein, domain 1"/>
    <property type="match status" value="1"/>
</dbReference>
<evidence type="ECO:0000256" key="1">
    <source>
        <dbReference type="ARBA" id="ARBA00006242"/>
    </source>
</evidence>
<reference evidence="8" key="1">
    <citation type="submission" date="2020-04" db="EMBL/GenBank/DDBJ databases">
        <authorList>
            <person name="Zhang T."/>
        </authorList>
    </citation>
    <scope>NUCLEOTIDE SEQUENCE</scope>
    <source>
        <strain evidence="8">HKST-UBA01</strain>
    </source>
</reference>
<keyword evidence="3 6" id="KW-0687">Ribonucleoprotein</keyword>
<dbReference type="Proteomes" id="UP000701698">
    <property type="component" value="Unassembled WGS sequence"/>
</dbReference>
<proteinExistence type="inferred from homology"/>
<organism evidence="8 9">
    <name type="scientific">candidate division WWE3 bacterium</name>
    <dbReference type="NCBI Taxonomy" id="2053526"/>
    <lineage>
        <taxon>Bacteria</taxon>
        <taxon>Katanobacteria</taxon>
    </lineage>
</organism>
<accession>A0A955LGS7</accession>
<feature type="region of interest" description="Disordered" evidence="7">
    <location>
        <begin position="134"/>
        <end position="156"/>
    </location>
</feature>